<proteinExistence type="predicted"/>
<dbReference type="Proteomes" id="UP000180088">
    <property type="component" value="Unassembled WGS sequence"/>
</dbReference>
<feature type="region of interest" description="Disordered" evidence="1">
    <location>
        <begin position="195"/>
        <end position="232"/>
    </location>
</feature>
<dbReference type="AlphaFoldDB" id="A0A1S1WT94"/>
<dbReference type="EMBL" id="MKCS01000004">
    <property type="protein sequence ID" value="OHX10500.1"/>
    <property type="molecule type" value="Genomic_DNA"/>
</dbReference>
<organism evidence="2 3">
    <name type="scientific">Chromobacterium sphagni</name>
    <dbReference type="NCBI Taxonomy" id="1903179"/>
    <lineage>
        <taxon>Bacteria</taxon>
        <taxon>Pseudomonadati</taxon>
        <taxon>Pseudomonadota</taxon>
        <taxon>Betaproteobacteria</taxon>
        <taxon>Neisseriales</taxon>
        <taxon>Chromobacteriaceae</taxon>
        <taxon>Chromobacterium</taxon>
    </lineage>
</organism>
<dbReference type="RefSeq" id="WP_071117150.1">
    <property type="nucleotide sequence ID" value="NZ_MKCS01000004.1"/>
</dbReference>
<evidence type="ECO:0000256" key="1">
    <source>
        <dbReference type="SAM" id="MobiDB-lite"/>
    </source>
</evidence>
<accession>A0A1S1WT94</accession>
<evidence type="ECO:0008006" key="4">
    <source>
        <dbReference type="Google" id="ProtNLM"/>
    </source>
</evidence>
<dbReference type="STRING" id="1903179.BI347_22245"/>
<protein>
    <recommendedName>
        <fullName evidence="4">Bacteriophage Mu GpT domain-containing protein</fullName>
    </recommendedName>
</protein>
<comment type="caution">
    <text evidence="2">The sequence shown here is derived from an EMBL/GenBank/DDBJ whole genome shotgun (WGS) entry which is preliminary data.</text>
</comment>
<evidence type="ECO:0000313" key="3">
    <source>
        <dbReference type="Proteomes" id="UP000180088"/>
    </source>
</evidence>
<dbReference type="NCBIfam" id="NF045541">
    <property type="entry name" value="scaf_prot_MCP2"/>
    <property type="match status" value="1"/>
</dbReference>
<sequence>MPDTRTPASPEVITRNSLPLVSARAAVTSVDVEARTVELVWSTGAAVRRFDWNRWQPFDEELSMEPGAVRMDRLNNGAALLDTHFQLSLAGQLGVVEEARLQPGEGWARVRFSRRADVEPYWQDVVDCIIRNVSVGYIVHAYQITEAPDGGVARYLAIDWEPYEISLVPVPADADAGVRGACRPDNAPAYPVRYQQTESAPQPEPAAEPAPEPETRNQPEDTPMPQTVDNTTQPVNEAEIRAAAIRQENERQAQIRKLTDVYPQFGADFARSLLDDPACTIHRARELVLERLAEQSGQNPTRSQASVQTVQDETETRRRAMGEAIYQRSFTASQHSAENRELARQFRGMNLTDMARECVERAGGSTRSLTRSEIVELALNNNRGAGMQTTSDFPVILANVANRAMMQGYQLAGQTFWPLVRRGTLADFKEKTFLQLGNRVDLKEVGEAGEFEIGVLNDAGAERMKLRTYGRIINISRQVIINDDLSVFNDLSSNFGRSAANLESNLVWALIIGAPKLADGKPLFHADHGNICPGAEISIDAIDQMDQLIGAQTEPGTDSDLNLYGKYVLVPRTQRLKAQRAIGFVSATKVDDLNPLAGQYEIIAEPRLQRADPRAWYLAAGPESAPTIEIAYLDGQEGIYTAYQEGFEVDGVQVKARLDVGVGLMDYRWIAGNPGVKK</sequence>
<reference evidence="2 3" key="1">
    <citation type="submission" date="2016-09" db="EMBL/GenBank/DDBJ databases">
        <title>Chromobacterium muskegensis sp. nov., an insecticidal bacterium isolated from Sphagnum bogs.</title>
        <authorList>
            <person name="Sparks M.E."/>
            <person name="Blackburn M.B."/>
            <person name="Gundersen-Rindal D.E."/>
            <person name="Mitchell A."/>
            <person name="Farrar R."/>
            <person name="Kuhar D."/>
        </authorList>
    </citation>
    <scope>NUCLEOTIDE SEQUENCE [LARGE SCALE GENOMIC DNA]</scope>
    <source>
        <strain evidence="2 3">37-2</strain>
    </source>
</reference>
<dbReference type="OrthoDB" id="9806592at2"/>
<name>A0A1S1WT94_9NEIS</name>
<feature type="compositionally biased region" description="Pro residues" evidence="1">
    <location>
        <begin position="202"/>
        <end position="212"/>
    </location>
</feature>
<dbReference type="Pfam" id="PF25209">
    <property type="entry name" value="Phage_capsid_4"/>
    <property type="match status" value="1"/>
</dbReference>
<evidence type="ECO:0000313" key="2">
    <source>
        <dbReference type="EMBL" id="OHX10500.1"/>
    </source>
</evidence>
<gene>
    <name evidence="2" type="ORF">BI347_22245</name>
</gene>